<organism evidence="10 11">
    <name type="scientific">Gluconacetobacter sacchari</name>
    <dbReference type="NCBI Taxonomy" id="92759"/>
    <lineage>
        <taxon>Bacteria</taxon>
        <taxon>Pseudomonadati</taxon>
        <taxon>Pseudomonadota</taxon>
        <taxon>Alphaproteobacteria</taxon>
        <taxon>Acetobacterales</taxon>
        <taxon>Acetobacteraceae</taxon>
        <taxon>Gluconacetobacter</taxon>
    </lineage>
</organism>
<dbReference type="EMBL" id="JABEQJ010000002">
    <property type="protein sequence ID" value="MBB2159009.1"/>
    <property type="molecule type" value="Genomic_DNA"/>
</dbReference>
<gene>
    <name evidence="10" type="ORF">HLH48_02265</name>
</gene>
<dbReference type="PANTHER" id="PTHR30576:SF0">
    <property type="entry name" value="UNDECAPRENYL-PHOSPHATE N-ACETYLGALACTOSAMINYL 1-PHOSPHATE TRANSFERASE-RELATED"/>
    <property type="match status" value="1"/>
</dbReference>
<comment type="caution">
    <text evidence="10">The sequence shown here is derived from an EMBL/GenBank/DDBJ whole genome shotgun (WGS) entry which is preliminary data.</text>
</comment>
<dbReference type="Pfam" id="PF02397">
    <property type="entry name" value="Bac_transf"/>
    <property type="match status" value="1"/>
</dbReference>
<evidence type="ECO:0000313" key="10">
    <source>
        <dbReference type="EMBL" id="MBB2159009.1"/>
    </source>
</evidence>
<feature type="transmembrane region" description="Helical" evidence="8">
    <location>
        <begin position="175"/>
        <end position="195"/>
    </location>
</feature>
<accession>A0A7W4I9Z3</accession>
<dbReference type="SUPFAM" id="SSF51735">
    <property type="entry name" value="NAD(P)-binding Rossmann-fold domains"/>
    <property type="match status" value="1"/>
</dbReference>
<dbReference type="PANTHER" id="PTHR30576">
    <property type="entry name" value="COLANIC BIOSYNTHESIS UDP-GLUCOSE LIPID CARRIER TRANSFERASE"/>
    <property type="match status" value="1"/>
</dbReference>
<evidence type="ECO:0000256" key="7">
    <source>
        <dbReference type="ARBA" id="ARBA00023169"/>
    </source>
</evidence>
<comment type="subcellular location">
    <subcellularLocation>
        <location evidence="1">Membrane</location>
        <topology evidence="1">Multi-pass membrane protein</topology>
    </subcellularLocation>
</comment>
<evidence type="ECO:0000256" key="1">
    <source>
        <dbReference type="ARBA" id="ARBA00004141"/>
    </source>
</evidence>
<dbReference type="NCBIfam" id="TIGR03025">
    <property type="entry name" value="EPS_sugtrans"/>
    <property type="match status" value="1"/>
</dbReference>
<dbReference type="GO" id="GO:0016020">
    <property type="term" value="C:membrane"/>
    <property type="evidence" value="ECO:0007669"/>
    <property type="project" value="UniProtKB-SubCell"/>
</dbReference>
<dbReference type="GO" id="GO:0000271">
    <property type="term" value="P:polysaccharide biosynthetic process"/>
    <property type="evidence" value="ECO:0007669"/>
    <property type="project" value="UniProtKB-KW"/>
</dbReference>
<evidence type="ECO:0000259" key="9">
    <source>
        <dbReference type="Pfam" id="PF02397"/>
    </source>
</evidence>
<evidence type="ECO:0000256" key="5">
    <source>
        <dbReference type="ARBA" id="ARBA00022989"/>
    </source>
</evidence>
<keyword evidence="7" id="KW-0270">Exopolysaccharide synthesis</keyword>
<dbReference type="Pfam" id="PF13727">
    <property type="entry name" value="CoA_binding_3"/>
    <property type="match status" value="1"/>
</dbReference>
<dbReference type="GO" id="GO:0016780">
    <property type="term" value="F:phosphotransferase activity, for other substituted phosphate groups"/>
    <property type="evidence" value="ECO:0007669"/>
    <property type="project" value="TreeGrafter"/>
</dbReference>
<proteinExistence type="inferred from homology"/>
<dbReference type="InterPro" id="IPR017475">
    <property type="entry name" value="EPS_sugar_tfrase"/>
</dbReference>
<dbReference type="InterPro" id="IPR003362">
    <property type="entry name" value="Bact_transf"/>
</dbReference>
<feature type="domain" description="Bacterial sugar transferase" evidence="9">
    <location>
        <begin position="170"/>
        <end position="357"/>
    </location>
</feature>
<keyword evidence="3 10" id="KW-0808">Transferase</keyword>
<evidence type="ECO:0000256" key="6">
    <source>
        <dbReference type="ARBA" id="ARBA00023136"/>
    </source>
</evidence>
<dbReference type="RefSeq" id="WP_182995878.1">
    <property type="nucleotide sequence ID" value="NZ_JABEQJ010000002.1"/>
</dbReference>
<evidence type="ECO:0000256" key="3">
    <source>
        <dbReference type="ARBA" id="ARBA00022679"/>
    </source>
</evidence>
<evidence type="ECO:0000313" key="11">
    <source>
        <dbReference type="Proteomes" id="UP000589085"/>
    </source>
</evidence>
<dbReference type="Proteomes" id="UP000589085">
    <property type="component" value="Unassembled WGS sequence"/>
</dbReference>
<name>A0A7W4I9Z3_9PROT</name>
<keyword evidence="5 8" id="KW-1133">Transmembrane helix</keyword>
<dbReference type="Gene3D" id="3.40.50.720">
    <property type="entry name" value="NAD(P)-binding Rossmann-like Domain"/>
    <property type="match status" value="1"/>
</dbReference>
<reference evidence="10 11" key="1">
    <citation type="submission" date="2020-04" db="EMBL/GenBank/DDBJ databases">
        <title>Description of novel Gluconacetobacter.</title>
        <authorList>
            <person name="Sombolestani A."/>
        </authorList>
    </citation>
    <scope>NUCLEOTIDE SEQUENCE [LARGE SCALE GENOMIC DNA]</scope>
    <source>
        <strain evidence="10 11">LMG 19747</strain>
    </source>
</reference>
<sequence>MADISDLHTEASYLAARISASRARRTASFLGGGLPKQRKRVVIVGAGADGEKVARWLRQAPDRYEILGIFDDRTRGLNEVRPSAQYLGNLDDLLAFCRRSLPDIIILSIFSLSRERFLGIFQKIRVLPVDIDIALKKSDFDDENGASGPEFSIVLIEKQPLSGFDYVVKFLEDKIISILLLLFLSPIFALIAILIKCDSKGPIFFEQMRYGFNSNPIPVLKFRTMYTTMSDPTGVQKTVRDDPRVTRIGRYLRRYSLDELPQLWNVLAGQMSIVGPRAHVASMRVGEGIYEDVVKNYLLRHKLHPGITGLAQVKGFRGEIKAIKDARRRLSYDIFYINHWSLWLDLKIIIETVRIVLFKNEDTY</sequence>
<comment type="similarity">
    <text evidence="2">Belongs to the bacterial sugar transferase family.</text>
</comment>
<dbReference type="AlphaFoldDB" id="A0A7W4I9Z3"/>
<keyword evidence="4 8" id="KW-0812">Transmembrane</keyword>
<dbReference type="InterPro" id="IPR036291">
    <property type="entry name" value="NAD(P)-bd_dom_sf"/>
</dbReference>
<evidence type="ECO:0000256" key="4">
    <source>
        <dbReference type="ARBA" id="ARBA00022692"/>
    </source>
</evidence>
<protein>
    <submittedName>
        <fullName evidence="10">Exopolysaccharide biosynthesis polyprenyl glycosylphosphotransferase</fullName>
    </submittedName>
</protein>
<evidence type="ECO:0000256" key="8">
    <source>
        <dbReference type="SAM" id="Phobius"/>
    </source>
</evidence>
<evidence type="ECO:0000256" key="2">
    <source>
        <dbReference type="ARBA" id="ARBA00006464"/>
    </source>
</evidence>
<keyword evidence="6 8" id="KW-0472">Membrane</keyword>